<name>A0A9D4AU49_9SAUR</name>
<evidence type="ECO:0000313" key="2">
    <source>
        <dbReference type="Proteomes" id="UP000827986"/>
    </source>
</evidence>
<reference evidence="1" key="1">
    <citation type="submission" date="2021-09" db="EMBL/GenBank/DDBJ databases">
        <title>The genome of Mauremys mutica provides insights into the evolution of semi-aquatic lifestyle.</title>
        <authorList>
            <person name="Gong S."/>
            <person name="Gao Y."/>
        </authorList>
    </citation>
    <scope>NUCLEOTIDE SEQUENCE</scope>
    <source>
        <strain evidence="1">MM-2020</strain>
        <tissue evidence="1">Muscle</tissue>
    </source>
</reference>
<keyword evidence="2" id="KW-1185">Reference proteome</keyword>
<dbReference type="AlphaFoldDB" id="A0A9D4AU49"/>
<gene>
    <name evidence="1" type="ORF">KIL84_013220</name>
</gene>
<protein>
    <submittedName>
        <fullName evidence="1">Uncharacterized protein</fullName>
    </submittedName>
</protein>
<sequence>MEYLVLSAFFRGEGEGGRNKPWHWTLNSLNPLDALGAVGRESYAKGAMRKLNQILAIRQQNRATVHFFQPLQKCDPHCFKMTVLKSVKLETPLQVCETKDLTCQGEVFIGYFSLTYIPVLCHLISI</sequence>
<dbReference type="EMBL" id="JAHDVG010000485">
    <property type="protein sequence ID" value="KAH1168630.1"/>
    <property type="molecule type" value="Genomic_DNA"/>
</dbReference>
<comment type="caution">
    <text evidence="1">The sequence shown here is derived from an EMBL/GenBank/DDBJ whole genome shotgun (WGS) entry which is preliminary data.</text>
</comment>
<proteinExistence type="predicted"/>
<evidence type="ECO:0000313" key="1">
    <source>
        <dbReference type="EMBL" id="KAH1168630.1"/>
    </source>
</evidence>
<accession>A0A9D4AU49</accession>
<dbReference type="Proteomes" id="UP000827986">
    <property type="component" value="Unassembled WGS sequence"/>
</dbReference>
<organism evidence="1 2">
    <name type="scientific">Mauremys mutica</name>
    <name type="common">yellowpond turtle</name>
    <dbReference type="NCBI Taxonomy" id="74926"/>
    <lineage>
        <taxon>Eukaryota</taxon>
        <taxon>Metazoa</taxon>
        <taxon>Chordata</taxon>
        <taxon>Craniata</taxon>
        <taxon>Vertebrata</taxon>
        <taxon>Euteleostomi</taxon>
        <taxon>Archelosauria</taxon>
        <taxon>Testudinata</taxon>
        <taxon>Testudines</taxon>
        <taxon>Cryptodira</taxon>
        <taxon>Durocryptodira</taxon>
        <taxon>Testudinoidea</taxon>
        <taxon>Geoemydidae</taxon>
        <taxon>Geoemydinae</taxon>
        <taxon>Mauremys</taxon>
    </lineage>
</organism>